<name>A0A0M4K198_9MOLU</name>
<sequence length="290" mass="34752">MKNEDIKQELDKIKIFKKNNEKLDKSNKKIYFIINFIILICIYIAISFIIIFVSLSMESQLFLLLAEILIAPIFLLIAFIFSFFISFHKRYKLNRINKKISQLENINWISLYKLLNENDFNIINIKLERQFIEYNLLKKLLITHSINSLIINNEVTIIKNHEEIRINFSKISLDEELKYVQLTQKIYFNRKLSNSEINRIFKGKENNIIVDRNTLKTTKITRIINLCLEVELIKYSKNYKNKYLISYGAYLNSLIFGLHLQKNYKKINYVEHYKTIILNDISILEKILKY</sequence>
<dbReference type="EMBL" id="CP012622">
    <property type="protein sequence ID" value="ALD66350.1"/>
    <property type="molecule type" value="Genomic_DNA"/>
</dbReference>
<reference evidence="2 3" key="1">
    <citation type="journal article" date="2015" name="Genome Announc.">
        <title>Complete Genome Sequence of Spiroplasma cantharicola CC-1T (DSM 21588), a Bacterium Isolated from Soldier Beetle (Cantharis carolinus).</title>
        <authorList>
            <person name="Lo W.S."/>
            <person name="Liu P.Y."/>
            <person name="Kuo C.H."/>
        </authorList>
    </citation>
    <scope>NUCLEOTIDE SEQUENCE [LARGE SCALE GENOMIC DNA]</scope>
    <source>
        <strain evidence="2 3">CC-1</strain>
    </source>
</reference>
<dbReference type="AlphaFoldDB" id="A0A0M4K198"/>
<accession>A0A0M4K198</accession>
<keyword evidence="1" id="KW-0472">Membrane</keyword>
<dbReference type="RefSeq" id="WP_053946111.1">
    <property type="nucleotide sequence ID" value="NZ_CP012622.1"/>
</dbReference>
<dbReference type="PATRIC" id="fig|362837.3.peg.451"/>
<keyword evidence="3" id="KW-1185">Reference proteome</keyword>
<proteinExistence type="predicted"/>
<keyword evidence="1" id="KW-1133">Transmembrane helix</keyword>
<protein>
    <submittedName>
        <fullName evidence="2">Uncharacterized protein</fullName>
    </submittedName>
</protein>
<dbReference type="Proteomes" id="UP000063919">
    <property type="component" value="Chromosome"/>
</dbReference>
<evidence type="ECO:0000313" key="2">
    <source>
        <dbReference type="EMBL" id="ALD66350.1"/>
    </source>
</evidence>
<evidence type="ECO:0000256" key="1">
    <source>
        <dbReference type="SAM" id="Phobius"/>
    </source>
</evidence>
<gene>
    <name evidence="2" type="ORF">SCANT_v1c04440</name>
</gene>
<evidence type="ECO:0000313" key="3">
    <source>
        <dbReference type="Proteomes" id="UP000063919"/>
    </source>
</evidence>
<feature type="transmembrane region" description="Helical" evidence="1">
    <location>
        <begin position="30"/>
        <end position="55"/>
    </location>
</feature>
<feature type="transmembrane region" description="Helical" evidence="1">
    <location>
        <begin position="61"/>
        <end position="85"/>
    </location>
</feature>
<keyword evidence="1" id="KW-0812">Transmembrane</keyword>
<dbReference type="KEGG" id="scj:SCANT_v1c04440"/>
<organism evidence="2 3">
    <name type="scientific">Spiroplasma cantharicola</name>
    <dbReference type="NCBI Taxonomy" id="362837"/>
    <lineage>
        <taxon>Bacteria</taxon>
        <taxon>Bacillati</taxon>
        <taxon>Mycoplasmatota</taxon>
        <taxon>Mollicutes</taxon>
        <taxon>Entomoplasmatales</taxon>
        <taxon>Spiroplasmataceae</taxon>
        <taxon>Spiroplasma</taxon>
    </lineage>
</organism>